<dbReference type="Pfam" id="PF13177">
    <property type="entry name" value="DNA_pol3_delta2"/>
    <property type="match status" value="1"/>
</dbReference>
<dbReference type="InterPro" id="IPR050238">
    <property type="entry name" value="DNA_Rep/Repair_Clamp_Loader"/>
</dbReference>
<dbReference type="RefSeq" id="WP_063205479.1">
    <property type="nucleotide sequence ID" value="NZ_LUKD01000001.1"/>
</dbReference>
<dbReference type="PRINTS" id="PR00300">
    <property type="entry name" value="CLPPROTEASEA"/>
</dbReference>
<dbReference type="PANTHER" id="PTHR11669">
    <property type="entry name" value="REPLICATION FACTOR C / DNA POLYMERASE III GAMMA-TAU SUBUNIT"/>
    <property type="match status" value="1"/>
</dbReference>
<dbReference type="FunFam" id="1.10.8.60:FF:000013">
    <property type="entry name" value="DNA polymerase III subunit gamma/tau"/>
    <property type="match status" value="1"/>
</dbReference>
<dbReference type="EC" id="2.7.7.7" evidence="11"/>
<evidence type="ECO:0000259" key="13">
    <source>
        <dbReference type="SMART" id="SM00382"/>
    </source>
</evidence>
<evidence type="ECO:0000256" key="9">
    <source>
        <dbReference type="ARBA" id="ARBA00022932"/>
    </source>
</evidence>
<evidence type="ECO:0000313" key="14">
    <source>
        <dbReference type="EMBL" id="KYG68785.1"/>
    </source>
</evidence>
<comment type="subunit">
    <text evidence="11">DNA polymerase III contains a core (composed of alpha, epsilon and theta chains) that associates with a tau subunit. This core dimerizes to form the POLIII' complex. PolIII' associates with the gamma complex (composed of gamma, delta, delta', psi and chi chains) and with the beta chain to form the complete DNA polymerase III complex.</text>
</comment>
<comment type="catalytic activity">
    <reaction evidence="10 11">
        <text>DNA(n) + a 2'-deoxyribonucleoside 5'-triphosphate = DNA(n+1) + diphosphate</text>
        <dbReference type="Rhea" id="RHEA:22508"/>
        <dbReference type="Rhea" id="RHEA-COMP:17339"/>
        <dbReference type="Rhea" id="RHEA-COMP:17340"/>
        <dbReference type="ChEBI" id="CHEBI:33019"/>
        <dbReference type="ChEBI" id="CHEBI:61560"/>
        <dbReference type="ChEBI" id="CHEBI:173112"/>
        <dbReference type="EC" id="2.7.7.7"/>
    </reaction>
</comment>
<dbReference type="GO" id="GO:0005524">
    <property type="term" value="F:ATP binding"/>
    <property type="evidence" value="ECO:0007669"/>
    <property type="project" value="UniProtKB-KW"/>
</dbReference>
<sequence>MSYQVIARKWRPQSFTDVVGQNHITQTLTNALKNGRLPHALLFTGPRGTGKTSSARILAKALRCPNAVGFVPCNNCDSCKEIASGSSVDVMEIDGASNNGVDAIRELRDTVAFMPSSGKYKIYIIDEVHMLSTSAFNALLKTLEEPPSHVIFIMATTEVHKIPQTILSRCQRFDFRRISTRQITERLKMICDADGVSAEEEALWVIARQGDGSMRDSQSLLDQVITFANGPLTRANVVEILGLTDRTLLFEAVNALIDRNSQAILSVLEKISAAGFEPHLFSQDLLETIRNLLLVKVSQAQAAQMLEMPESEIQTLNEMSQRLSEEDIHMLFDMALKGGNDIPRAQDPRIVLEVTLLRMASAPKLVDLKTLLQNGVPTSHSAGGARPYTPPVTPPAKGHDRLAEAQKVAEVPKGIDAMKAALEKAKTTHVKAEAATKPATPVTKSAEPVKKMAAGNTPADKWVDFVDLIRQDDALFAAKVENLLFSKEEGKLLTLGVPPKLTFLKEQMADTQVRKKLQGFIDSYWGAGYSFEVIMGRDQTGESASSLQQKKQQMAEEDLRNKIAENPMVKAAQDVFKGQIKSIVDTKRDGAGR</sequence>
<keyword evidence="3 11" id="KW-0548">Nucleotidyltransferase</keyword>
<protein>
    <recommendedName>
        <fullName evidence="11">DNA polymerase III subunit gamma/tau</fullName>
        <ecNumber evidence="11">2.7.7.7</ecNumber>
    </recommendedName>
</protein>
<evidence type="ECO:0000256" key="10">
    <source>
        <dbReference type="ARBA" id="ARBA00049244"/>
    </source>
</evidence>
<organism evidence="14 15">
    <name type="scientific">Bdellovibrio bacteriovorus</name>
    <dbReference type="NCBI Taxonomy" id="959"/>
    <lineage>
        <taxon>Bacteria</taxon>
        <taxon>Pseudomonadati</taxon>
        <taxon>Bdellovibrionota</taxon>
        <taxon>Bdellovibrionia</taxon>
        <taxon>Bdellovibrionales</taxon>
        <taxon>Pseudobdellovibrionaceae</taxon>
        <taxon>Bdellovibrio</taxon>
    </lineage>
</organism>
<dbReference type="InterPro" id="IPR001270">
    <property type="entry name" value="ClpA/B"/>
</dbReference>
<keyword evidence="2 11" id="KW-0808">Transferase</keyword>
<comment type="function">
    <text evidence="11">DNA polymerase III is a complex, multichain enzyme responsible for most of the replicative synthesis in bacteria. This DNA polymerase also exhibits 3' to 5' exonuclease activity.</text>
</comment>
<dbReference type="InterPro" id="IPR012763">
    <property type="entry name" value="DNA_pol_III_sug/sutau_N"/>
</dbReference>
<dbReference type="InterPro" id="IPR045085">
    <property type="entry name" value="HLD_clamp_pol_III_gamma_tau"/>
</dbReference>
<dbReference type="FunFam" id="3.40.50.300:FF:000014">
    <property type="entry name" value="DNA polymerase III subunit gamma/tau"/>
    <property type="match status" value="1"/>
</dbReference>
<dbReference type="OrthoDB" id="5287500at2"/>
<evidence type="ECO:0000256" key="7">
    <source>
        <dbReference type="ARBA" id="ARBA00022833"/>
    </source>
</evidence>
<dbReference type="InterPro" id="IPR003593">
    <property type="entry name" value="AAA+_ATPase"/>
</dbReference>
<comment type="caution">
    <text evidence="14">The sequence shown here is derived from an EMBL/GenBank/DDBJ whole genome shotgun (WGS) entry which is preliminary data.</text>
</comment>
<keyword evidence="8 11" id="KW-0067">ATP-binding</keyword>
<dbReference type="PANTHER" id="PTHR11669:SF0">
    <property type="entry name" value="PROTEIN STICHEL-LIKE 2"/>
    <property type="match status" value="1"/>
</dbReference>
<reference evidence="14 15" key="1">
    <citation type="submission" date="2016-03" db="EMBL/GenBank/DDBJ databases">
        <authorList>
            <person name="Ploux O."/>
        </authorList>
    </citation>
    <scope>NUCLEOTIDE SEQUENCE [LARGE SCALE GENOMIC DNA]</scope>
    <source>
        <strain evidence="14 15">EC13</strain>
    </source>
</reference>
<dbReference type="Gene3D" id="3.40.50.300">
    <property type="entry name" value="P-loop containing nucleotide triphosphate hydrolases"/>
    <property type="match status" value="1"/>
</dbReference>
<dbReference type="SUPFAM" id="SSF52540">
    <property type="entry name" value="P-loop containing nucleoside triphosphate hydrolases"/>
    <property type="match status" value="1"/>
</dbReference>
<dbReference type="InterPro" id="IPR008921">
    <property type="entry name" value="DNA_pol3_clamp-load_cplx_C"/>
</dbReference>
<dbReference type="AlphaFoldDB" id="A0A162GRJ6"/>
<gene>
    <name evidence="11" type="primary">dnaX</name>
    <name evidence="14" type="ORF">AZI87_06030</name>
</gene>
<evidence type="ECO:0000256" key="2">
    <source>
        <dbReference type="ARBA" id="ARBA00022679"/>
    </source>
</evidence>
<dbReference type="SMART" id="SM00382">
    <property type="entry name" value="AAA"/>
    <property type="match status" value="1"/>
</dbReference>
<dbReference type="GO" id="GO:0009360">
    <property type="term" value="C:DNA polymerase III complex"/>
    <property type="evidence" value="ECO:0007669"/>
    <property type="project" value="InterPro"/>
</dbReference>
<proteinExistence type="inferred from homology"/>
<keyword evidence="5" id="KW-0479">Metal-binding</keyword>
<evidence type="ECO:0000313" key="15">
    <source>
        <dbReference type="Proteomes" id="UP000075799"/>
    </source>
</evidence>
<keyword evidence="9 11" id="KW-0239">DNA-directed DNA polymerase</keyword>
<dbReference type="CDD" id="cd18137">
    <property type="entry name" value="HLD_clamp_pol_III_gamma_tau"/>
    <property type="match status" value="1"/>
</dbReference>
<evidence type="ECO:0000256" key="8">
    <source>
        <dbReference type="ARBA" id="ARBA00022840"/>
    </source>
</evidence>
<dbReference type="GO" id="GO:0003677">
    <property type="term" value="F:DNA binding"/>
    <property type="evidence" value="ECO:0007669"/>
    <property type="project" value="InterPro"/>
</dbReference>
<dbReference type="GO" id="GO:0003887">
    <property type="term" value="F:DNA-directed DNA polymerase activity"/>
    <property type="evidence" value="ECO:0007669"/>
    <property type="project" value="UniProtKB-KW"/>
</dbReference>
<keyword evidence="7" id="KW-0862">Zinc</keyword>
<dbReference type="EMBL" id="LUKD01000001">
    <property type="protein sequence ID" value="KYG68785.1"/>
    <property type="molecule type" value="Genomic_DNA"/>
</dbReference>
<evidence type="ECO:0000256" key="1">
    <source>
        <dbReference type="ARBA" id="ARBA00006360"/>
    </source>
</evidence>
<dbReference type="GO" id="GO:0006261">
    <property type="term" value="P:DNA-templated DNA replication"/>
    <property type="evidence" value="ECO:0007669"/>
    <property type="project" value="TreeGrafter"/>
</dbReference>
<evidence type="ECO:0000256" key="4">
    <source>
        <dbReference type="ARBA" id="ARBA00022705"/>
    </source>
</evidence>
<name>A0A162GRJ6_BDEBC</name>
<accession>A0A162GRJ6</accession>
<dbReference type="Pfam" id="PF12169">
    <property type="entry name" value="DNA_pol3_gamma3"/>
    <property type="match status" value="1"/>
</dbReference>
<evidence type="ECO:0000256" key="5">
    <source>
        <dbReference type="ARBA" id="ARBA00022723"/>
    </source>
</evidence>
<dbReference type="InterPro" id="IPR027417">
    <property type="entry name" value="P-loop_NTPase"/>
</dbReference>
<evidence type="ECO:0000256" key="6">
    <source>
        <dbReference type="ARBA" id="ARBA00022741"/>
    </source>
</evidence>
<dbReference type="Pfam" id="PF22608">
    <property type="entry name" value="DNAX_ATPase_lid"/>
    <property type="match status" value="1"/>
</dbReference>
<comment type="similarity">
    <text evidence="1 11">Belongs to the DnaX/STICHEL family.</text>
</comment>
<dbReference type="Gene3D" id="1.10.8.60">
    <property type="match status" value="1"/>
</dbReference>
<feature type="region of interest" description="Disordered" evidence="12">
    <location>
        <begin position="378"/>
        <end position="398"/>
    </location>
</feature>
<dbReference type="InterPro" id="IPR022754">
    <property type="entry name" value="DNA_pol_III_gamma-3"/>
</dbReference>
<dbReference type="Gene3D" id="1.20.272.10">
    <property type="match status" value="1"/>
</dbReference>
<dbReference type="SUPFAM" id="SSF48019">
    <property type="entry name" value="post-AAA+ oligomerization domain-like"/>
    <property type="match status" value="1"/>
</dbReference>
<dbReference type="NCBIfam" id="NF004046">
    <property type="entry name" value="PRK05563.1"/>
    <property type="match status" value="1"/>
</dbReference>
<evidence type="ECO:0000256" key="3">
    <source>
        <dbReference type="ARBA" id="ARBA00022695"/>
    </source>
</evidence>
<feature type="domain" description="AAA+ ATPase" evidence="13">
    <location>
        <begin position="37"/>
        <end position="179"/>
    </location>
</feature>
<evidence type="ECO:0000256" key="12">
    <source>
        <dbReference type="SAM" id="MobiDB-lite"/>
    </source>
</evidence>
<dbReference type="Proteomes" id="UP000075799">
    <property type="component" value="Unassembled WGS sequence"/>
</dbReference>
<dbReference type="GO" id="GO:0046872">
    <property type="term" value="F:metal ion binding"/>
    <property type="evidence" value="ECO:0007669"/>
    <property type="project" value="UniProtKB-KW"/>
</dbReference>
<dbReference type="NCBIfam" id="TIGR02397">
    <property type="entry name" value="dnaX_nterm"/>
    <property type="match status" value="1"/>
</dbReference>
<keyword evidence="4 11" id="KW-0235">DNA replication</keyword>
<evidence type="ECO:0000256" key="11">
    <source>
        <dbReference type="RuleBase" id="RU364063"/>
    </source>
</evidence>
<dbReference type="CDD" id="cd00009">
    <property type="entry name" value="AAA"/>
    <property type="match status" value="1"/>
</dbReference>
<keyword evidence="6 11" id="KW-0547">Nucleotide-binding</keyword>